<gene>
    <name evidence="3" type="ORF">HHL08_18510</name>
</gene>
<dbReference type="PROSITE" id="PS51736">
    <property type="entry name" value="RECOMBINASES_3"/>
    <property type="match status" value="1"/>
</dbReference>
<reference evidence="3 4" key="1">
    <citation type="submission" date="2020-04" db="EMBL/GenBank/DDBJ databases">
        <title>Sphingobium sp. AR-3-1 isolated from Arctic soil.</title>
        <authorList>
            <person name="Dahal R.H."/>
            <person name="Chaudhary D.K."/>
        </authorList>
    </citation>
    <scope>NUCLEOTIDE SEQUENCE [LARGE SCALE GENOMIC DNA]</scope>
    <source>
        <strain evidence="3 4">AR-3-1</strain>
    </source>
</reference>
<dbReference type="AlphaFoldDB" id="A0A7X9ZTK8"/>
<dbReference type="InterPro" id="IPR038109">
    <property type="entry name" value="DNA_bind_recomb_sf"/>
</dbReference>
<dbReference type="InterPro" id="IPR050639">
    <property type="entry name" value="SSR_resolvase"/>
</dbReference>
<dbReference type="FunFam" id="3.40.50.1390:FF:000008">
    <property type="entry name" value="DNA recombinase"/>
    <property type="match status" value="1"/>
</dbReference>
<evidence type="ECO:0000313" key="3">
    <source>
        <dbReference type="EMBL" id="NML12113.1"/>
    </source>
</evidence>
<evidence type="ECO:0000259" key="2">
    <source>
        <dbReference type="PROSITE" id="PS51737"/>
    </source>
</evidence>
<dbReference type="Gene3D" id="3.90.1750.20">
    <property type="entry name" value="Putative Large Serine Recombinase, Chain B, Domain 2"/>
    <property type="match status" value="1"/>
</dbReference>
<evidence type="ECO:0000313" key="4">
    <source>
        <dbReference type="Proteomes" id="UP000519023"/>
    </source>
</evidence>
<dbReference type="GO" id="GO:0003677">
    <property type="term" value="F:DNA binding"/>
    <property type="evidence" value="ECO:0007669"/>
    <property type="project" value="InterPro"/>
</dbReference>
<feature type="domain" description="Recombinase" evidence="2">
    <location>
        <begin position="175"/>
        <end position="298"/>
    </location>
</feature>
<organism evidence="3 4">
    <name type="scientific">Sphingobium psychrophilum</name>
    <dbReference type="NCBI Taxonomy" id="2728834"/>
    <lineage>
        <taxon>Bacteria</taxon>
        <taxon>Pseudomonadati</taxon>
        <taxon>Pseudomonadota</taxon>
        <taxon>Alphaproteobacteria</taxon>
        <taxon>Sphingomonadales</taxon>
        <taxon>Sphingomonadaceae</taxon>
        <taxon>Sphingobium</taxon>
    </lineage>
</organism>
<dbReference type="CDD" id="cd00338">
    <property type="entry name" value="Ser_Recombinase"/>
    <property type="match status" value="1"/>
</dbReference>
<dbReference type="Pfam" id="PF00239">
    <property type="entry name" value="Resolvase"/>
    <property type="match status" value="1"/>
</dbReference>
<dbReference type="InterPro" id="IPR006119">
    <property type="entry name" value="Resolv_N"/>
</dbReference>
<dbReference type="EMBL" id="JABBFV010000016">
    <property type="protein sequence ID" value="NML12113.1"/>
    <property type="molecule type" value="Genomic_DNA"/>
</dbReference>
<protein>
    <submittedName>
        <fullName evidence="3">Recombinase family protein</fullName>
    </submittedName>
</protein>
<dbReference type="Gene3D" id="3.40.50.1390">
    <property type="entry name" value="Resolvase, N-terminal catalytic domain"/>
    <property type="match status" value="1"/>
</dbReference>
<dbReference type="RefSeq" id="WP_169574551.1">
    <property type="nucleotide sequence ID" value="NZ_JABBFV010000016.1"/>
</dbReference>
<keyword evidence="4" id="KW-1185">Reference proteome</keyword>
<accession>A0A7X9ZTK8</accession>
<dbReference type="PANTHER" id="PTHR30461:SF23">
    <property type="entry name" value="DNA RECOMBINASE-RELATED"/>
    <property type="match status" value="1"/>
</dbReference>
<name>A0A7X9ZTK8_9SPHN</name>
<dbReference type="GO" id="GO:0000150">
    <property type="term" value="F:DNA strand exchange activity"/>
    <property type="evidence" value="ECO:0007669"/>
    <property type="project" value="InterPro"/>
</dbReference>
<dbReference type="PANTHER" id="PTHR30461">
    <property type="entry name" value="DNA-INVERTASE FROM LAMBDOID PROPHAGE"/>
    <property type="match status" value="1"/>
</dbReference>
<proteinExistence type="predicted"/>
<dbReference type="SUPFAM" id="SSF53041">
    <property type="entry name" value="Resolvase-like"/>
    <property type="match status" value="1"/>
</dbReference>
<feature type="domain" description="Resolvase/invertase-type recombinase catalytic" evidence="1">
    <location>
        <begin position="1"/>
        <end position="144"/>
    </location>
</feature>
<dbReference type="SMART" id="SM00857">
    <property type="entry name" value="Resolvase"/>
    <property type="match status" value="1"/>
</dbReference>
<evidence type="ECO:0000259" key="1">
    <source>
        <dbReference type="PROSITE" id="PS51736"/>
    </source>
</evidence>
<comment type="caution">
    <text evidence="3">The sequence shown here is derived from an EMBL/GenBank/DDBJ whole genome shotgun (WGS) entry which is preliminary data.</text>
</comment>
<dbReference type="Proteomes" id="UP000519023">
    <property type="component" value="Unassembled WGS sequence"/>
</dbReference>
<dbReference type="Pfam" id="PF07508">
    <property type="entry name" value="Recombinase"/>
    <property type="match status" value="1"/>
</dbReference>
<dbReference type="PROSITE" id="PS51737">
    <property type="entry name" value="RECOMBINASE_DNA_BIND"/>
    <property type="match status" value="1"/>
</dbReference>
<dbReference type="InterPro" id="IPR036162">
    <property type="entry name" value="Resolvase-like_N_sf"/>
</dbReference>
<dbReference type="InterPro" id="IPR011109">
    <property type="entry name" value="DNA_bind_recombinase_dom"/>
</dbReference>
<sequence>MSTDHQKYSTENQADAIRHYAASRGIEIVRTYADDGKSGLSIDGRASLQRLIADVESGAADFEMILVYDVSRWGRFQDADESAYYEYICRRSGIQITYCAEQFENDGSPMSTMFKGFKRAMAGEYSRELSVKVFAGQGRLIEKGYRQGGPAGFGLRRTLIDEHGNTKAVLGRGEQKSLQTDRVILTPGPPEEIGVVHEIYRAFVHDGQTEHEIAEDLNARGILSDLERPWTRGTVHQLLINEKYVGDNVWNRRSFKLKKKRVRNAPDMWIRSQGAFEGIVERELFEAAHSIIAARSFRLSDEEMLEALRGLYASKGLLSGIIIDECEGLPSSSAFGSRFGSLLRAYSLVGFSPERDYRYVAINKALRRLHPDIVRDILSGLQSQGSDAWQDLASDSICVNGEFSLAVVLVRCTPTPTGLLRWKIRFDTSHLADITVVVRMDMHNRAPFDYYLFPRIDVASERLRLAEDNDLHLDAYRFDTLDFFYDITAPVAIPEAA</sequence>